<name>B6W9Y1_9FIRM</name>
<dbReference type="eggNOG" id="COG4695">
    <property type="taxonomic scope" value="Bacteria"/>
</dbReference>
<evidence type="ECO:0008006" key="3">
    <source>
        <dbReference type="Google" id="ProtNLM"/>
    </source>
</evidence>
<dbReference type="RefSeq" id="WP_004814600.1">
    <property type="nucleotide sequence ID" value="NZ_ABXA01000036.1"/>
</dbReference>
<organism evidence="1 2">
    <name type="scientific">Anaerococcus hydrogenalis DSM 7454</name>
    <dbReference type="NCBI Taxonomy" id="561177"/>
    <lineage>
        <taxon>Bacteria</taxon>
        <taxon>Bacillati</taxon>
        <taxon>Bacillota</taxon>
        <taxon>Tissierellia</taxon>
        <taxon>Tissierellales</taxon>
        <taxon>Peptoniphilaceae</taxon>
        <taxon>Anaerococcus</taxon>
    </lineage>
</organism>
<sequence>MGFFDKLLKPKKVNTEKLVDEYFSLINGYTPSFTSFEGSIYEMDLTRSVIHSFATHVSKLNMEVKGSANPVLKRKLKTNANEILQTGKYLYRLATIFMVTNNVLIVPIRDELTQKISGYYPILADDGKIAEYNGEFYIVFYFLGKKRALPLSEMGVMNQFQFKDEIFGDSNKTLKSTLDLMHTQEQGLREAIKNSASIRFMGQLANTIRDDDLEKEKQRFSRMNLERNDTGMMIFDNKYREIKQVVSRPFTIDDKQMQQIKDSVYTHFGTNDKILQNNFNSQEWAAYYEGRIEPFAIQASQVHTNMTFTERELANGNEIILTANRLQYLSPTEKLQTVTQLFDRGFLTHNQGREIYNMAPVDGGDKYYIRKEYSETQKLDEDKIEHNELEESDD</sequence>
<dbReference type="Proteomes" id="UP000005451">
    <property type="component" value="Unassembled WGS sequence"/>
</dbReference>
<comment type="caution">
    <text evidence="1">The sequence shown here is derived from an EMBL/GenBank/DDBJ whole genome shotgun (WGS) entry which is preliminary data.</text>
</comment>
<dbReference type="Pfam" id="PF04860">
    <property type="entry name" value="Phage_portal"/>
    <property type="match status" value="1"/>
</dbReference>
<accession>B6W9Y1</accession>
<evidence type="ECO:0000313" key="2">
    <source>
        <dbReference type="Proteomes" id="UP000005451"/>
    </source>
</evidence>
<proteinExistence type="predicted"/>
<dbReference type="STRING" id="561177.ANHYDRO_01407"/>
<evidence type="ECO:0000313" key="1">
    <source>
        <dbReference type="EMBL" id="EEB35741.1"/>
    </source>
</evidence>
<reference evidence="1 2" key="1">
    <citation type="submission" date="2008-09" db="EMBL/GenBank/DDBJ databases">
        <authorList>
            <person name="Fulton L."/>
            <person name="Clifton S."/>
            <person name="Fulton B."/>
            <person name="Xu J."/>
            <person name="Minx P."/>
            <person name="Pepin K.H."/>
            <person name="Johnson M."/>
            <person name="Thiruvilangam P."/>
            <person name="Bhonagiri V."/>
            <person name="Nash W.E."/>
            <person name="Mardis E.R."/>
            <person name="Wilson R.K."/>
        </authorList>
    </citation>
    <scope>NUCLEOTIDE SEQUENCE [LARGE SCALE GENOMIC DNA]</scope>
    <source>
        <strain evidence="1 2">DSM 7454</strain>
    </source>
</reference>
<reference evidence="1 2" key="2">
    <citation type="submission" date="2008-10" db="EMBL/GenBank/DDBJ databases">
        <title>Draft genome sequence of Anaerococcus hydrogenalis (DSM 7454).</title>
        <authorList>
            <person name="Sudarsanam P."/>
            <person name="Ley R."/>
            <person name="Guruge J."/>
            <person name="Turnbaugh P.J."/>
            <person name="Mahowald M."/>
            <person name="Liep D."/>
            <person name="Gordon J."/>
        </authorList>
    </citation>
    <scope>NUCLEOTIDE SEQUENCE [LARGE SCALE GENOMIC DNA]</scope>
    <source>
        <strain evidence="1 2">DSM 7454</strain>
    </source>
</reference>
<dbReference type="InterPro" id="IPR006944">
    <property type="entry name" value="Phage/GTA_portal"/>
</dbReference>
<gene>
    <name evidence="1" type="ORF">ANHYDRO_01407</name>
</gene>
<dbReference type="EMBL" id="ABXA01000036">
    <property type="protein sequence ID" value="EEB35741.1"/>
    <property type="molecule type" value="Genomic_DNA"/>
</dbReference>
<protein>
    <recommendedName>
        <fullName evidence="3">Phage portal protein, HK97 family</fullName>
    </recommendedName>
</protein>
<dbReference type="AlphaFoldDB" id="B6W9Y1"/>